<keyword evidence="2" id="KW-1185">Reference proteome</keyword>
<proteinExistence type="predicted"/>
<sequence length="75" mass="8423">MLVPVKCLRGGRLHMRTKFVVLVRWQVHLAAHAHLTCSSGVMAGSSSCTCALNLSFWCDGRFIWLHMRSKLVVLV</sequence>
<name>A0A9D4I9U0_DREPO</name>
<protein>
    <submittedName>
        <fullName evidence="1">Uncharacterized protein</fullName>
    </submittedName>
</protein>
<comment type="caution">
    <text evidence="1">The sequence shown here is derived from an EMBL/GenBank/DDBJ whole genome shotgun (WGS) entry which is preliminary data.</text>
</comment>
<evidence type="ECO:0000313" key="2">
    <source>
        <dbReference type="Proteomes" id="UP000828390"/>
    </source>
</evidence>
<dbReference type="AlphaFoldDB" id="A0A9D4I9U0"/>
<reference evidence="1" key="2">
    <citation type="submission" date="2020-11" db="EMBL/GenBank/DDBJ databases">
        <authorList>
            <person name="McCartney M.A."/>
            <person name="Auch B."/>
            <person name="Kono T."/>
            <person name="Mallez S."/>
            <person name="Becker A."/>
            <person name="Gohl D.M."/>
            <person name="Silverstein K.A.T."/>
            <person name="Koren S."/>
            <person name="Bechman K.B."/>
            <person name="Herman A."/>
            <person name="Abrahante J.E."/>
            <person name="Garbe J."/>
        </authorList>
    </citation>
    <scope>NUCLEOTIDE SEQUENCE</scope>
    <source>
        <strain evidence="1">Duluth1</strain>
        <tissue evidence="1">Whole animal</tissue>
    </source>
</reference>
<dbReference type="EMBL" id="JAIWYP010000010">
    <property type="protein sequence ID" value="KAH3753579.1"/>
    <property type="molecule type" value="Genomic_DNA"/>
</dbReference>
<gene>
    <name evidence="1" type="ORF">DPMN_188219</name>
</gene>
<reference evidence="1" key="1">
    <citation type="journal article" date="2019" name="bioRxiv">
        <title>The Genome of the Zebra Mussel, Dreissena polymorpha: A Resource for Invasive Species Research.</title>
        <authorList>
            <person name="McCartney M.A."/>
            <person name="Auch B."/>
            <person name="Kono T."/>
            <person name="Mallez S."/>
            <person name="Zhang Y."/>
            <person name="Obille A."/>
            <person name="Becker A."/>
            <person name="Abrahante J.E."/>
            <person name="Garbe J."/>
            <person name="Badalamenti J.P."/>
            <person name="Herman A."/>
            <person name="Mangelson H."/>
            <person name="Liachko I."/>
            <person name="Sullivan S."/>
            <person name="Sone E.D."/>
            <person name="Koren S."/>
            <person name="Silverstein K.A.T."/>
            <person name="Beckman K.B."/>
            <person name="Gohl D.M."/>
        </authorList>
    </citation>
    <scope>NUCLEOTIDE SEQUENCE</scope>
    <source>
        <strain evidence="1">Duluth1</strain>
        <tissue evidence="1">Whole animal</tissue>
    </source>
</reference>
<accession>A0A9D4I9U0</accession>
<dbReference type="Proteomes" id="UP000828390">
    <property type="component" value="Unassembled WGS sequence"/>
</dbReference>
<evidence type="ECO:0000313" key="1">
    <source>
        <dbReference type="EMBL" id="KAH3753579.1"/>
    </source>
</evidence>
<organism evidence="1 2">
    <name type="scientific">Dreissena polymorpha</name>
    <name type="common">Zebra mussel</name>
    <name type="synonym">Mytilus polymorpha</name>
    <dbReference type="NCBI Taxonomy" id="45954"/>
    <lineage>
        <taxon>Eukaryota</taxon>
        <taxon>Metazoa</taxon>
        <taxon>Spiralia</taxon>
        <taxon>Lophotrochozoa</taxon>
        <taxon>Mollusca</taxon>
        <taxon>Bivalvia</taxon>
        <taxon>Autobranchia</taxon>
        <taxon>Heteroconchia</taxon>
        <taxon>Euheterodonta</taxon>
        <taxon>Imparidentia</taxon>
        <taxon>Neoheterodontei</taxon>
        <taxon>Myida</taxon>
        <taxon>Dreissenoidea</taxon>
        <taxon>Dreissenidae</taxon>
        <taxon>Dreissena</taxon>
    </lineage>
</organism>